<accession>A0A392MDJ5</accession>
<dbReference type="EMBL" id="LXQA010008805">
    <property type="protein sequence ID" value="MCH85597.1"/>
    <property type="molecule type" value="Genomic_DNA"/>
</dbReference>
<keyword evidence="2" id="KW-1185">Reference proteome</keyword>
<gene>
    <name evidence="1" type="ORF">A2U01_0006445</name>
</gene>
<dbReference type="AlphaFoldDB" id="A0A392MDJ5"/>
<reference evidence="1 2" key="1">
    <citation type="journal article" date="2018" name="Front. Plant Sci.">
        <title>Red Clover (Trifolium pratense) and Zigzag Clover (T. medium) - A Picture of Genomic Similarities and Differences.</title>
        <authorList>
            <person name="Dluhosova J."/>
            <person name="Istvanek J."/>
            <person name="Nedelnik J."/>
            <person name="Repkova J."/>
        </authorList>
    </citation>
    <scope>NUCLEOTIDE SEQUENCE [LARGE SCALE GENOMIC DNA]</scope>
    <source>
        <strain evidence="2">cv. 10/8</strain>
        <tissue evidence="1">Leaf</tissue>
    </source>
</reference>
<evidence type="ECO:0000313" key="1">
    <source>
        <dbReference type="EMBL" id="MCH85597.1"/>
    </source>
</evidence>
<comment type="caution">
    <text evidence="1">The sequence shown here is derived from an EMBL/GenBank/DDBJ whole genome shotgun (WGS) entry which is preliminary data.</text>
</comment>
<sequence>FCKVKAIIGNTNAPSNPQVESLRWIEIVLSNSYLLRFESLIVEITLEGSLTGS</sequence>
<feature type="non-terminal residue" evidence="1">
    <location>
        <position position="1"/>
    </location>
</feature>
<organism evidence="1 2">
    <name type="scientific">Trifolium medium</name>
    <dbReference type="NCBI Taxonomy" id="97028"/>
    <lineage>
        <taxon>Eukaryota</taxon>
        <taxon>Viridiplantae</taxon>
        <taxon>Streptophyta</taxon>
        <taxon>Embryophyta</taxon>
        <taxon>Tracheophyta</taxon>
        <taxon>Spermatophyta</taxon>
        <taxon>Magnoliopsida</taxon>
        <taxon>eudicotyledons</taxon>
        <taxon>Gunneridae</taxon>
        <taxon>Pentapetalae</taxon>
        <taxon>rosids</taxon>
        <taxon>fabids</taxon>
        <taxon>Fabales</taxon>
        <taxon>Fabaceae</taxon>
        <taxon>Papilionoideae</taxon>
        <taxon>50 kb inversion clade</taxon>
        <taxon>NPAAA clade</taxon>
        <taxon>Hologalegina</taxon>
        <taxon>IRL clade</taxon>
        <taxon>Trifolieae</taxon>
        <taxon>Trifolium</taxon>
    </lineage>
</organism>
<evidence type="ECO:0000313" key="2">
    <source>
        <dbReference type="Proteomes" id="UP000265520"/>
    </source>
</evidence>
<protein>
    <submittedName>
        <fullName evidence="1">Uncharacterized protein</fullName>
    </submittedName>
</protein>
<proteinExistence type="predicted"/>
<dbReference type="Proteomes" id="UP000265520">
    <property type="component" value="Unassembled WGS sequence"/>
</dbReference>
<name>A0A392MDJ5_9FABA</name>